<organism evidence="1 2">
    <name type="scientific">Macrolepiota fuliginosa MF-IS2</name>
    <dbReference type="NCBI Taxonomy" id="1400762"/>
    <lineage>
        <taxon>Eukaryota</taxon>
        <taxon>Fungi</taxon>
        <taxon>Dikarya</taxon>
        <taxon>Basidiomycota</taxon>
        <taxon>Agaricomycotina</taxon>
        <taxon>Agaricomycetes</taxon>
        <taxon>Agaricomycetidae</taxon>
        <taxon>Agaricales</taxon>
        <taxon>Agaricineae</taxon>
        <taxon>Agaricaceae</taxon>
        <taxon>Macrolepiota</taxon>
    </lineage>
</organism>
<keyword evidence="2" id="KW-1185">Reference proteome</keyword>
<dbReference type="Proteomes" id="UP000807342">
    <property type="component" value="Unassembled WGS sequence"/>
</dbReference>
<comment type="caution">
    <text evidence="1">The sequence shown here is derived from an EMBL/GenBank/DDBJ whole genome shotgun (WGS) entry which is preliminary data.</text>
</comment>
<dbReference type="AlphaFoldDB" id="A0A9P5XBM7"/>
<proteinExistence type="predicted"/>
<evidence type="ECO:0000313" key="1">
    <source>
        <dbReference type="EMBL" id="KAF9448398.1"/>
    </source>
</evidence>
<dbReference type="EMBL" id="MU151163">
    <property type="protein sequence ID" value="KAF9448398.1"/>
    <property type="molecule type" value="Genomic_DNA"/>
</dbReference>
<name>A0A9P5XBM7_9AGAR</name>
<reference evidence="1" key="1">
    <citation type="submission" date="2020-11" db="EMBL/GenBank/DDBJ databases">
        <authorList>
            <consortium name="DOE Joint Genome Institute"/>
            <person name="Ahrendt S."/>
            <person name="Riley R."/>
            <person name="Andreopoulos W."/>
            <person name="Labutti K."/>
            <person name="Pangilinan J."/>
            <person name="Ruiz-Duenas F.J."/>
            <person name="Barrasa J.M."/>
            <person name="Sanchez-Garcia M."/>
            <person name="Camarero S."/>
            <person name="Miyauchi S."/>
            <person name="Serrano A."/>
            <person name="Linde D."/>
            <person name="Babiker R."/>
            <person name="Drula E."/>
            <person name="Ayuso-Fernandez I."/>
            <person name="Pacheco R."/>
            <person name="Padilla G."/>
            <person name="Ferreira P."/>
            <person name="Barriuso J."/>
            <person name="Kellner H."/>
            <person name="Castanera R."/>
            <person name="Alfaro M."/>
            <person name="Ramirez L."/>
            <person name="Pisabarro A.G."/>
            <person name="Kuo A."/>
            <person name="Tritt A."/>
            <person name="Lipzen A."/>
            <person name="He G."/>
            <person name="Yan M."/>
            <person name="Ng V."/>
            <person name="Cullen D."/>
            <person name="Martin F."/>
            <person name="Rosso M.-N."/>
            <person name="Henrissat B."/>
            <person name="Hibbett D."/>
            <person name="Martinez A.T."/>
            <person name="Grigoriev I.V."/>
        </authorList>
    </citation>
    <scope>NUCLEOTIDE SEQUENCE</scope>
    <source>
        <strain evidence="1">MF-IS2</strain>
    </source>
</reference>
<accession>A0A9P5XBM7</accession>
<gene>
    <name evidence="1" type="ORF">P691DRAFT_775451</name>
</gene>
<protein>
    <submittedName>
        <fullName evidence="1">Uncharacterized protein</fullName>
    </submittedName>
</protein>
<evidence type="ECO:0000313" key="2">
    <source>
        <dbReference type="Proteomes" id="UP000807342"/>
    </source>
</evidence>
<sequence length="102" mass="11086">MDSIPLQWTTLLAEGGSEIISSQSGTPEFTVVAYNDQVVMAAASAGIHTVWSIEAIGGSSNVFKVWLTDRNLVWTLGEGKRIVLRPPEEGLSEQEIEFAFFG</sequence>